<sequence>MDALSSIIDNRHRPLPQFIPVHRPVPSDALSRIHAVAKRSTQLLLQLSALNRLEVAGSSVSSIQITLRKERRCQDG</sequence>
<name>A0A914XAB2_9BILA</name>
<dbReference type="AlphaFoldDB" id="A0A914XAB2"/>
<proteinExistence type="predicted"/>
<reference evidence="2" key="1">
    <citation type="submission" date="2022-11" db="UniProtKB">
        <authorList>
            <consortium name="WormBaseParasite"/>
        </authorList>
    </citation>
    <scope>IDENTIFICATION</scope>
</reference>
<keyword evidence="1" id="KW-1185">Reference proteome</keyword>
<protein>
    <submittedName>
        <fullName evidence="2">Uncharacterized protein</fullName>
    </submittedName>
</protein>
<evidence type="ECO:0000313" key="2">
    <source>
        <dbReference type="WBParaSite" id="PSAMB.scaffold74size85960.g1638.t1"/>
    </source>
</evidence>
<dbReference type="Proteomes" id="UP000887566">
    <property type="component" value="Unplaced"/>
</dbReference>
<evidence type="ECO:0000313" key="1">
    <source>
        <dbReference type="Proteomes" id="UP000887566"/>
    </source>
</evidence>
<organism evidence="1 2">
    <name type="scientific">Plectus sambesii</name>
    <dbReference type="NCBI Taxonomy" id="2011161"/>
    <lineage>
        <taxon>Eukaryota</taxon>
        <taxon>Metazoa</taxon>
        <taxon>Ecdysozoa</taxon>
        <taxon>Nematoda</taxon>
        <taxon>Chromadorea</taxon>
        <taxon>Plectida</taxon>
        <taxon>Plectina</taxon>
        <taxon>Plectoidea</taxon>
        <taxon>Plectidae</taxon>
        <taxon>Plectus</taxon>
    </lineage>
</organism>
<accession>A0A914XAB2</accession>
<dbReference type="WBParaSite" id="PSAMB.scaffold74size85960.g1638.t1">
    <property type="protein sequence ID" value="PSAMB.scaffold74size85960.g1638.t1"/>
    <property type="gene ID" value="PSAMB.scaffold74size85960.g1638"/>
</dbReference>